<name>A0A645H747_9ZZZZ</name>
<organism evidence="1">
    <name type="scientific">bioreactor metagenome</name>
    <dbReference type="NCBI Taxonomy" id="1076179"/>
    <lineage>
        <taxon>unclassified sequences</taxon>
        <taxon>metagenomes</taxon>
        <taxon>ecological metagenomes</taxon>
    </lineage>
</organism>
<comment type="caution">
    <text evidence="1">The sequence shown here is derived from an EMBL/GenBank/DDBJ whole genome shotgun (WGS) entry which is preliminary data.</text>
</comment>
<evidence type="ECO:0000313" key="1">
    <source>
        <dbReference type="EMBL" id="MPN32104.1"/>
    </source>
</evidence>
<evidence type="ECO:0008006" key="2">
    <source>
        <dbReference type="Google" id="ProtNLM"/>
    </source>
</evidence>
<dbReference type="AlphaFoldDB" id="A0A645H747"/>
<gene>
    <name evidence="1" type="ORF">SDC9_179580</name>
</gene>
<dbReference type="EMBL" id="VSSQ01083930">
    <property type="protein sequence ID" value="MPN32104.1"/>
    <property type="molecule type" value="Genomic_DNA"/>
</dbReference>
<protein>
    <recommendedName>
        <fullName evidence="2">PTS EIIA type-2 domain-containing protein</fullName>
    </recommendedName>
</protein>
<reference evidence="1" key="1">
    <citation type="submission" date="2019-08" db="EMBL/GenBank/DDBJ databases">
        <authorList>
            <person name="Kucharzyk K."/>
            <person name="Murdoch R.W."/>
            <person name="Higgins S."/>
            <person name="Loffler F."/>
        </authorList>
    </citation>
    <scope>NUCLEOTIDE SEQUENCE</scope>
</reference>
<sequence>MLQKISALIDEEEKVDALLETSTKTAFIKLAEKFIKEEEEL</sequence>
<proteinExistence type="predicted"/>
<accession>A0A645H747</accession>